<dbReference type="Gene3D" id="2.60.40.1940">
    <property type="match status" value="1"/>
</dbReference>
<keyword evidence="3" id="KW-0882">Thioester bond</keyword>
<evidence type="ECO:0000256" key="2">
    <source>
        <dbReference type="ARBA" id="ARBA00022525"/>
    </source>
</evidence>
<dbReference type="InterPro" id="IPR008993">
    <property type="entry name" value="TIMP-like_OB-fold"/>
</dbReference>
<dbReference type="SUPFAM" id="SSF48239">
    <property type="entry name" value="Terpenoid cyclases/Protein prenyltransferases"/>
    <property type="match status" value="1"/>
</dbReference>
<dbReference type="FunFam" id="2.40.50.120:FF:000013">
    <property type="entry name" value="Complement C3"/>
    <property type="match status" value="1"/>
</dbReference>
<dbReference type="SUPFAM" id="SSF47686">
    <property type="entry name" value="Anaphylotoxins (complement system)"/>
    <property type="match status" value="1"/>
</dbReference>
<sequence>MRVDLVVVCVASVALSLPALSTSDPLFVMSAPNLLRVGSPEKVFVEAQDYTGDPLRVKVVISSFPTKNTIEEKTVTLTSADHFQQIVGITIPSDYVLNHPERKYVYLQANFPNQVLEKLVLLSFQSGYIFLQTDKTIYTPSTTVYYRIFALSPEFKPTLSSVRVDILNVNGIMMRDTSTLSPLKGVITGSFIIPDLVSFGTWSVVARFTHTPQKNFTAEFEVKEYVLPSFEISLIPQKSFYYVDDLELKVDISARYLYGKEVTGVGFVMFGVIKDGQKRTLPGSLQRVEIRNGEGEATLKREHIQNVFPNIAETVMSSIYVHVSVLTDTGSEMVDIEKRGIQIVTSPYTIHFKRTPKFFKPGMPFDVTMYVSNPDGSPAGDIPLVVTSGESREEIQTSRSGLAKITVNSNAGTSLTITARTAVPELSNDRQASQVMVARSYQPKAGSQNYLHIDVTSLQMSIGDQLRVTLNPRISSTAPSNLDVTYLVLSKGQIVEAKRIRRQGQPLLTFYIQVTNAMVPSFRIVAYYHVGSELVSDSVWVDVEDTCVGKLEIKEIARHTKQEPKGRLSLSISGDPGAKVGLVAVDKGVYVLNNKHRLTQTKIWDIVEKMDAACSAGSGKDSMGVFFDAGLLLHTSTAGGTDVRTVPTCAAESSRRRRAVTIMEVQTTAAKNYTGDDRQCCLDGMKKNILGYTCERRAEFILDGKSCVDAFVYCCKVMSAYREEEKEEYLQLARSDLHDEADMDETIEELTSRSYFPESWLWLDVSLPSCPREVADCPETSLTHTTSFPDSITNWQLSAVSISDTKGICVADTLGLDVKKDFFIDLKLPYSVVRYEQIEIRAIIHNNQDASLRVRLELYKTDDICSDATKTGKYRTDVEVEEMSTRAVPFVIVPLGKPGKYTIEVKAVVHGSFVADGIKKELLVVAEGVPMRKREVIELDPSHFGGAQTRSLLSSAHENRIPNTPANTYITVQGDELGITLQEAIGGNAMTSLIRQPGGCGEQNMFGITMPVTAANYLDKTNQWDAVGVAKRATALQYIQTGYNNQLGYRKADGSYGAFLTTPSSTWLTAYVAKVFSMAGNIITIQDNVICSALKWLILNRQQPDGTFVERAPVVYIKSATGDVSGQDTDASMTAFVLIAMQEGRQRCADSVSSYVGSMDRAVRYLEGRVNSLTNPYAAAMVSYALASAGKPNRSIFSRFISNDETHWPVPGNSLYTIEATAYALLTLVKMGEFEKAGLLVNWLRVNQNYGGDYASTQPTIMVFQAVAEYRVQGQDATGLDLQVTFGSEVTRTVPVTYTFTRNEAFRPRTEKFELTEKVTVTARGSGKGTLFVEYLYYAQPKPEDRVCKNFDLEVKLIQEPNVVYPQAKESFLLSIDMQFKSPTVNARMSILDITLLTGFVVDETDLGRLLQGRDRYVQKFEKDKKLSDRGSLILYLNEISHRQKDRIAFKVHRVMDVGLLQPAAVTVYEYYNSENRCVKFYHPQKETGELNKLCDKTTNICQCAEELCPKQRKTDQETRNRGDTACQTHIDYVIKAMIVDRTFSPTADKYFFRVEQMMKSGTDDSMTEGSNHVFIAHANCREGIDLQKGKSYLIMGAKQDVHRVQDSYQFVLGEQTWVEYWPTQVEAQDPEFGDRYVQIQDLVTDLEPGCSQ</sequence>
<dbReference type="FunFam" id="2.60.40.10:FF:000155">
    <property type="entry name" value="complement C3 isoform X1"/>
    <property type="match status" value="1"/>
</dbReference>
<dbReference type="Gene3D" id="1.20.91.20">
    <property type="entry name" value="Anaphylotoxins (complement system)"/>
    <property type="match status" value="1"/>
</dbReference>
<protein>
    <submittedName>
        <fullName evidence="8">Uncharacterized protein</fullName>
    </submittedName>
</protein>
<dbReference type="Gene3D" id="2.60.40.10">
    <property type="entry name" value="Immunoglobulins"/>
    <property type="match status" value="2"/>
</dbReference>
<accession>A0ABD1JKQ9</accession>
<dbReference type="Gene3D" id="2.20.130.20">
    <property type="match status" value="1"/>
</dbReference>
<evidence type="ECO:0000259" key="7">
    <source>
        <dbReference type="PROSITE" id="PS50189"/>
    </source>
</evidence>
<keyword evidence="5" id="KW-0732">Signal</keyword>
<dbReference type="InterPro" id="IPR019742">
    <property type="entry name" value="MacrogloblnA2_CS"/>
</dbReference>
<dbReference type="CDD" id="cd02896">
    <property type="entry name" value="complement_C3_C4_C5"/>
    <property type="match status" value="1"/>
</dbReference>
<dbReference type="Pfam" id="PF01821">
    <property type="entry name" value="ANATO"/>
    <property type="match status" value="1"/>
</dbReference>
<evidence type="ECO:0000256" key="1">
    <source>
        <dbReference type="ARBA" id="ARBA00004613"/>
    </source>
</evidence>
<dbReference type="InterPro" id="IPR018081">
    <property type="entry name" value="Anaphylatoxin_comp_syst"/>
</dbReference>
<dbReference type="SMART" id="SM01360">
    <property type="entry name" value="A2M"/>
    <property type="match status" value="1"/>
</dbReference>
<dbReference type="InterPro" id="IPR018933">
    <property type="entry name" value="Netrin_module_non-TIMP"/>
</dbReference>
<dbReference type="Pfam" id="PF07703">
    <property type="entry name" value="A2M_BRD"/>
    <property type="match status" value="1"/>
</dbReference>
<feature type="chain" id="PRO_5044866272" evidence="5">
    <location>
        <begin position="24"/>
        <end position="1653"/>
    </location>
</feature>
<dbReference type="Pfam" id="PF07678">
    <property type="entry name" value="TED_complement"/>
    <property type="match status" value="1"/>
</dbReference>
<dbReference type="PROSITE" id="PS00477">
    <property type="entry name" value="ALPHA_2_MACROGLOBULIN"/>
    <property type="match status" value="1"/>
</dbReference>
<dbReference type="PROSITE" id="PS01177">
    <property type="entry name" value="ANAPHYLATOXIN_1"/>
    <property type="match status" value="1"/>
</dbReference>
<comment type="caution">
    <text evidence="8">The sequence shown here is derived from an EMBL/GenBank/DDBJ whole genome shotgun (WGS) entry which is preliminary data.</text>
</comment>
<dbReference type="InterPro" id="IPR041425">
    <property type="entry name" value="C3/4/5_MG1"/>
</dbReference>
<dbReference type="Pfam" id="PF17790">
    <property type="entry name" value="MG1"/>
    <property type="match status" value="1"/>
</dbReference>
<proteinExistence type="predicted"/>
<dbReference type="Gene3D" id="2.40.50.120">
    <property type="match status" value="1"/>
</dbReference>
<evidence type="ECO:0000313" key="8">
    <source>
        <dbReference type="EMBL" id="KAL2086955.1"/>
    </source>
</evidence>
<dbReference type="Pfam" id="PF17791">
    <property type="entry name" value="MG3"/>
    <property type="match status" value="1"/>
</dbReference>
<dbReference type="Gene3D" id="6.20.50.160">
    <property type="match status" value="1"/>
</dbReference>
<dbReference type="Gene3D" id="2.60.120.1540">
    <property type="match status" value="1"/>
</dbReference>
<keyword evidence="9" id="KW-1185">Reference proteome</keyword>
<gene>
    <name evidence="8" type="ORF">ACEWY4_018014</name>
</gene>
<dbReference type="InterPro" id="IPR000020">
    <property type="entry name" value="Anaphylatoxin/fibulin"/>
</dbReference>
<dbReference type="PANTHER" id="PTHR11412:SF81">
    <property type="entry name" value="COMPLEMENT C3"/>
    <property type="match status" value="1"/>
</dbReference>
<name>A0ABD1JKQ9_9TELE</name>
<dbReference type="GO" id="GO:0005576">
    <property type="term" value="C:extracellular region"/>
    <property type="evidence" value="ECO:0007669"/>
    <property type="project" value="UniProtKB-SubCell"/>
</dbReference>
<evidence type="ECO:0000256" key="4">
    <source>
        <dbReference type="ARBA" id="ARBA00023157"/>
    </source>
</evidence>
<dbReference type="InterPro" id="IPR011625">
    <property type="entry name" value="A2M_N_BRD"/>
</dbReference>
<dbReference type="Gene3D" id="1.50.10.20">
    <property type="match status" value="1"/>
</dbReference>
<dbReference type="InterPro" id="IPR002890">
    <property type="entry name" value="MG2"/>
</dbReference>
<dbReference type="SMART" id="SM00104">
    <property type="entry name" value="ANATO"/>
    <property type="match status" value="1"/>
</dbReference>
<dbReference type="PROSITE" id="PS01178">
    <property type="entry name" value="ANAPHYLATOXIN_2"/>
    <property type="match status" value="1"/>
</dbReference>
<feature type="signal peptide" evidence="5">
    <location>
        <begin position="1"/>
        <end position="23"/>
    </location>
</feature>
<dbReference type="Pfam" id="PF07677">
    <property type="entry name" value="A2M_recep"/>
    <property type="match status" value="1"/>
</dbReference>
<feature type="domain" description="Anaphylatoxin-like" evidence="6">
    <location>
        <begin position="680"/>
        <end position="715"/>
    </location>
</feature>
<keyword evidence="4" id="KW-1015">Disulfide bond</keyword>
<dbReference type="InterPro" id="IPR013783">
    <property type="entry name" value="Ig-like_fold"/>
</dbReference>
<evidence type="ECO:0000259" key="6">
    <source>
        <dbReference type="PROSITE" id="PS01178"/>
    </source>
</evidence>
<dbReference type="Gene3D" id="2.60.40.1930">
    <property type="match status" value="3"/>
</dbReference>
<dbReference type="SUPFAM" id="SSF49410">
    <property type="entry name" value="Alpha-macroglobulin receptor domain"/>
    <property type="match status" value="1"/>
</dbReference>
<comment type="subcellular location">
    <subcellularLocation>
        <location evidence="1">Secreted</location>
    </subcellularLocation>
</comment>
<dbReference type="PROSITE" id="PS50189">
    <property type="entry name" value="NTR"/>
    <property type="match status" value="1"/>
</dbReference>
<dbReference type="InterPro" id="IPR040839">
    <property type="entry name" value="MG4"/>
</dbReference>
<dbReference type="EMBL" id="JBHFQA010000015">
    <property type="protein sequence ID" value="KAL2086955.1"/>
    <property type="molecule type" value="Genomic_DNA"/>
</dbReference>
<dbReference type="Proteomes" id="UP001591681">
    <property type="component" value="Unassembled WGS sequence"/>
</dbReference>
<dbReference type="SMART" id="SM01359">
    <property type="entry name" value="A2M_N_2"/>
    <property type="match status" value="1"/>
</dbReference>
<dbReference type="Gene3D" id="2.60.40.690">
    <property type="entry name" value="Alpha-macroglobulin, receptor-binding domain"/>
    <property type="match status" value="1"/>
</dbReference>
<dbReference type="Pfam" id="PF00207">
    <property type="entry name" value="A2M"/>
    <property type="match status" value="1"/>
</dbReference>
<dbReference type="SMART" id="SM01361">
    <property type="entry name" value="A2M_recep"/>
    <property type="match status" value="1"/>
</dbReference>
<dbReference type="InterPro" id="IPR036595">
    <property type="entry name" value="A-macroglobulin_rcpt-bd_sf"/>
</dbReference>
<dbReference type="InterPro" id="IPR009048">
    <property type="entry name" value="A-macroglobulin_rcpt-bd"/>
</dbReference>
<dbReference type="Pfam" id="PF01835">
    <property type="entry name" value="MG2"/>
    <property type="match status" value="1"/>
</dbReference>
<evidence type="ECO:0000256" key="3">
    <source>
        <dbReference type="ARBA" id="ARBA00022966"/>
    </source>
</evidence>
<dbReference type="InterPro" id="IPR041555">
    <property type="entry name" value="MG3"/>
</dbReference>
<dbReference type="InterPro" id="IPR050473">
    <property type="entry name" value="A2M/Complement_sys"/>
</dbReference>
<dbReference type="Pfam" id="PF01759">
    <property type="entry name" value="NTR"/>
    <property type="match status" value="1"/>
</dbReference>
<dbReference type="SMART" id="SM00643">
    <property type="entry name" value="C345C"/>
    <property type="match status" value="1"/>
</dbReference>
<dbReference type="InterPro" id="IPR001599">
    <property type="entry name" value="Macroglobln_a2"/>
</dbReference>
<dbReference type="SUPFAM" id="SSF50242">
    <property type="entry name" value="TIMP-like"/>
    <property type="match status" value="1"/>
</dbReference>
<evidence type="ECO:0000313" key="9">
    <source>
        <dbReference type="Proteomes" id="UP001591681"/>
    </source>
</evidence>
<feature type="domain" description="NTR" evidence="7">
    <location>
        <begin position="1509"/>
        <end position="1651"/>
    </location>
</feature>
<keyword evidence="2" id="KW-0964">Secreted</keyword>
<dbReference type="SMART" id="SM01419">
    <property type="entry name" value="Thiol-ester_cl"/>
    <property type="match status" value="1"/>
</dbReference>
<dbReference type="Pfam" id="PF17789">
    <property type="entry name" value="MG4"/>
    <property type="match status" value="1"/>
</dbReference>
<dbReference type="InterPro" id="IPR001134">
    <property type="entry name" value="Netrin_domain"/>
</dbReference>
<dbReference type="InterPro" id="IPR011626">
    <property type="entry name" value="Alpha-macroglobulin_TED"/>
</dbReference>
<organism evidence="8 9">
    <name type="scientific">Coilia grayii</name>
    <name type="common">Gray's grenadier anchovy</name>
    <dbReference type="NCBI Taxonomy" id="363190"/>
    <lineage>
        <taxon>Eukaryota</taxon>
        <taxon>Metazoa</taxon>
        <taxon>Chordata</taxon>
        <taxon>Craniata</taxon>
        <taxon>Vertebrata</taxon>
        <taxon>Euteleostomi</taxon>
        <taxon>Actinopterygii</taxon>
        <taxon>Neopterygii</taxon>
        <taxon>Teleostei</taxon>
        <taxon>Clupei</taxon>
        <taxon>Clupeiformes</taxon>
        <taxon>Clupeoidei</taxon>
        <taxon>Engraulidae</taxon>
        <taxon>Coilinae</taxon>
        <taxon>Coilia</taxon>
    </lineage>
</organism>
<dbReference type="InterPro" id="IPR047565">
    <property type="entry name" value="Alpha-macroglob_thiol-ester_cl"/>
</dbReference>
<reference evidence="8 9" key="1">
    <citation type="submission" date="2024-09" db="EMBL/GenBank/DDBJ databases">
        <title>A chromosome-level genome assembly of Gray's grenadier anchovy, Coilia grayii.</title>
        <authorList>
            <person name="Fu Z."/>
        </authorList>
    </citation>
    <scope>NUCLEOTIDE SEQUENCE [LARGE SCALE GENOMIC DNA]</scope>
    <source>
        <strain evidence="8">G4</strain>
        <tissue evidence="8">Muscle</tissue>
    </source>
</reference>
<evidence type="ECO:0000256" key="5">
    <source>
        <dbReference type="SAM" id="SignalP"/>
    </source>
</evidence>
<dbReference type="FunFam" id="2.60.40.1940:FF:000001">
    <property type="entry name" value="Complement component C3"/>
    <property type="match status" value="1"/>
</dbReference>
<dbReference type="InterPro" id="IPR008930">
    <property type="entry name" value="Terpenoid_cyclase/PrenylTrfase"/>
</dbReference>
<dbReference type="PANTHER" id="PTHR11412">
    <property type="entry name" value="MACROGLOBULIN / COMPLEMENT"/>
    <property type="match status" value="1"/>
</dbReference>
<dbReference type="CDD" id="cd00017">
    <property type="entry name" value="ANATO"/>
    <property type="match status" value="1"/>
</dbReference>